<dbReference type="RefSeq" id="WP_241550607.1">
    <property type="nucleotide sequence ID" value="NZ_JANCNS010000001.1"/>
</dbReference>
<dbReference type="EMBL" id="JANCNS010000001">
    <property type="protein sequence ID" value="MCP9198600.1"/>
    <property type="molecule type" value="Genomic_DNA"/>
</dbReference>
<dbReference type="AlphaFoldDB" id="A0A9X2KVE4"/>
<reference evidence="1" key="1">
    <citation type="submission" date="2022-07" db="EMBL/GenBank/DDBJ databases">
        <title>Gramela sediminis sp. nov., isolated from deep-sea sediment of the Indian Ocean.</title>
        <authorList>
            <person name="Shi H."/>
        </authorList>
    </citation>
    <scope>NUCLEOTIDE SEQUENCE</scope>
    <source>
        <strain evidence="1">GC03-9</strain>
    </source>
</reference>
<evidence type="ECO:0000313" key="1">
    <source>
        <dbReference type="EMBL" id="MCP9198600.1"/>
    </source>
</evidence>
<dbReference type="InterPro" id="IPR029024">
    <property type="entry name" value="TerB-like"/>
</dbReference>
<comment type="caution">
    <text evidence="1">The sequence shown here is derived from an EMBL/GenBank/DDBJ whole genome shotgun (WGS) entry which is preliminary data.</text>
</comment>
<protein>
    <submittedName>
        <fullName evidence="1">Uncharacterized protein</fullName>
    </submittedName>
</protein>
<organism evidence="1 2">
    <name type="scientific">Christiangramia oceanisediminis</name>
    <dbReference type="NCBI Taxonomy" id="2920386"/>
    <lineage>
        <taxon>Bacteria</taxon>
        <taxon>Pseudomonadati</taxon>
        <taxon>Bacteroidota</taxon>
        <taxon>Flavobacteriia</taxon>
        <taxon>Flavobacteriales</taxon>
        <taxon>Flavobacteriaceae</taxon>
        <taxon>Christiangramia</taxon>
    </lineage>
</organism>
<keyword evidence="2" id="KW-1185">Reference proteome</keyword>
<accession>A0A9X2KVE4</accession>
<gene>
    <name evidence="1" type="ORF">MKO06_01690</name>
</gene>
<dbReference type="Proteomes" id="UP001155280">
    <property type="component" value="Unassembled WGS sequence"/>
</dbReference>
<dbReference type="SUPFAM" id="SSF158682">
    <property type="entry name" value="TerB-like"/>
    <property type="match status" value="1"/>
</dbReference>
<proteinExistence type="predicted"/>
<evidence type="ECO:0000313" key="2">
    <source>
        <dbReference type="Proteomes" id="UP001155280"/>
    </source>
</evidence>
<sequence length="114" mass="13879">MTKTRQKDQRWSREELKIYVLLLCSEADFVQTPTELRFISTRVDGESFDRIYNEYLNDSENERIRKIRNALEHHEFSKDEREELKTEIHEMFLANDYISESERKLEEMLMEILG</sequence>
<name>A0A9X2KVE4_9FLAO</name>